<dbReference type="AlphaFoldDB" id="A0A9W6ZED1"/>
<evidence type="ECO:0000313" key="4">
    <source>
        <dbReference type="Proteomes" id="UP001162640"/>
    </source>
</evidence>
<sequence>MCAGERARLGELGIGRIFGKGAYGEGDCGGNGRMSQAGGETQSLDGVEPAKAGTNLDKPLNYDKLIKLFTHPDTSTLYDRQVSQLRRVARHNPNGFPLKSLPKIQQLILLALQQLNSGQAQFTKPLTSLITLAGIPFSRDCSNEELTPNGLKSAESMYRALNTVMCEAADINLQVAATAALTEVAKGKSLEKKKAPSEIKVLGVQGGTVKNDQRPKPRDLSQSMLNKSGVVDGCVNILSRLSTVMIDRLDAMVEAGSLGYISDDSSDEEGEGKGVVSPPAPAAVGVPEGSLEGSLDTLSNPSAVVENDDSLAVASLADPEVSPRPLLMALLKLLSELSESATNATLITLTGGDVATVEIMDRLNDDRDETLNLCVEILWNCLEHSSNTLNHSSPAISRAELIKKRRTGNTMYCLSDKVGIMCKTFRNLLQRGFRNKDKETRNEVLILSSLIARNKRSHNFFLSSSFVKVMSVYATVAEVGTDPDGDGEEVSHVDPHNFATVSPADLELKRILWGLLSELSRANADILDVVVESPLIETLLMYLDTDLDGDGIPDDAMYTEPEVDEEEVVDEDGDGVDDKLQVAGVMGATGAQSIISRIPRTQLRVLQSQALMVLLNLAPRAPDKFKALGGPIVVLRFLDWCDDNPLNRELIQGALMLLISVVGLPGLQEELAQMDAIRIMLQRFNDHGSPESLRADAVRIIGRLCSRHEGNQELLRKNLGIMPLVKELEEYCKHRRIICGKPKVSATGKHQAEQQEEEGAGGSMGGSAKETISPLIVAVVDCMWSSCVGNRRSEARLLQCEGQDALLDLLEICPRLMRNQIVGLLADLMLNAKCIPYLTAWRSDRSMVSAVSLLMRLWEEEEVRMKKERVDGVITNLWRPLGPHVAGAPVPKRPIHYFNEFGLLGEDLDGDGIDDGLQTTQVDETMRQGTLVAFKKLENALAAGAKRTGGNLEAKLKKSMSGEDMRGKIGGLIECIGWEQAKENLSAHEKLTLTMVQNHRIFVRAEEWMAVRDSLVCDSTKPILADALLIGSHLEEAFNVATSVSTEQGVLYEEKMQAIENEESNFFGSILLQRDQEIHQLQIKKKASMPKSLAKRKAEKEAKAAMLAKSTIREGDKEGAKPVVEVTVIGDDADADAVEEEVGGGGEEKKE</sequence>
<feature type="domain" description="Cilia- and flagella-associated protein 69 ARM repeats" evidence="2">
    <location>
        <begin position="327"/>
        <end position="544"/>
    </location>
</feature>
<dbReference type="InterPro" id="IPR016024">
    <property type="entry name" value="ARM-type_fold"/>
</dbReference>
<evidence type="ECO:0000259" key="2">
    <source>
        <dbReference type="Pfam" id="PF21049"/>
    </source>
</evidence>
<dbReference type="Pfam" id="PF21049">
    <property type="entry name" value="CFA69_ARM_rpt"/>
    <property type="match status" value="3"/>
</dbReference>
<dbReference type="InterPro" id="IPR048733">
    <property type="entry name" value="CFA69_ARM_dom"/>
</dbReference>
<dbReference type="Gene3D" id="1.25.10.10">
    <property type="entry name" value="Leucine-rich Repeat Variant"/>
    <property type="match status" value="1"/>
</dbReference>
<dbReference type="SUPFAM" id="SSF48371">
    <property type="entry name" value="ARM repeat"/>
    <property type="match status" value="1"/>
</dbReference>
<name>A0A9W6ZED1_9STRA</name>
<dbReference type="PANTHER" id="PTHR14716:SF0">
    <property type="entry name" value="CILIA- AND FLAGELLA-ASSOCIATED PROTEIN 69"/>
    <property type="match status" value="1"/>
</dbReference>
<organism evidence="3 4">
    <name type="scientific">Triparma laevis f. inornata</name>
    <dbReference type="NCBI Taxonomy" id="1714386"/>
    <lineage>
        <taxon>Eukaryota</taxon>
        <taxon>Sar</taxon>
        <taxon>Stramenopiles</taxon>
        <taxon>Ochrophyta</taxon>
        <taxon>Bolidophyceae</taxon>
        <taxon>Parmales</taxon>
        <taxon>Triparmaceae</taxon>
        <taxon>Triparma</taxon>
    </lineage>
</organism>
<feature type="region of interest" description="Disordered" evidence="1">
    <location>
        <begin position="748"/>
        <end position="767"/>
    </location>
</feature>
<evidence type="ECO:0000313" key="3">
    <source>
        <dbReference type="EMBL" id="GMH48870.1"/>
    </source>
</evidence>
<dbReference type="InterPro" id="IPR048732">
    <property type="entry name" value="CFA69"/>
</dbReference>
<dbReference type="EMBL" id="BLQM01000006">
    <property type="protein sequence ID" value="GMH48870.1"/>
    <property type="molecule type" value="Genomic_DNA"/>
</dbReference>
<evidence type="ECO:0000256" key="1">
    <source>
        <dbReference type="SAM" id="MobiDB-lite"/>
    </source>
</evidence>
<dbReference type="PANTHER" id="PTHR14716">
    <property type="entry name" value="CILIA- AND FLAGELLA-ASSOCIATED PROTEIN 69"/>
    <property type="match status" value="1"/>
</dbReference>
<comment type="caution">
    <text evidence="3">The sequence shown here is derived from an EMBL/GenBank/DDBJ whole genome shotgun (WGS) entry which is preliminary data.</text>
</comment>
<proteinExistence type="predicted"/>
<feature type="region of interest" description="Disordered" evidence="1">
    <location>
        <begin position="33"/>
        <end position="52"/>
    </location>
</feature>
<feature type="domain" description="Cilia- and flagella-associated protein 69 ARM repeats" evidence="2">
    <location>
        <begin position="61"/>
        <end position="178"/>
    </location>
</feature>
<reference evidence="4" key="1">
    <citation type="journal article" date="2023" name="Commun. Biol.">
        <title>Genome analysis of Parmales, the sister group of diatoms, reveals the evolutionary specialization of diatoms from phago-mixotrophs to photoautotrophs.</title>
        <authorList>
            <person name="Ban H."/>
            <person name="Sato S."/>
            <person name="Yoshikawa S."/>
            <person name="Yamada K."/>
            <person name="Nakamura Y."/>
            <person name="Ichinomiya M."/>
            <person name="Sato N."/>
            <person name="Blanc-Mathieu R."/>
            <person name="Endo H."/>
            <person name="Kuwata A."/>
            <person name="Ogata H."/>
        </authorList>
    </citation>
    <scope>NUCLEOTIDE SEQUENCE [LARGE SCALE GENOMIC DNA]</scope>
</reference>
<feature type="domain" description="Cilia- and flagella-associated protein 69 ARM repeats" evidence="2">
    <location>
        <begin position="775"/>
        <end position="881"/>
    </location>
</feature>
<dbReference type="InterPro" id="IPR011989">
    <property type="entry name" value="ARM-like"/>
</dbReference>
<gene>
    <name evidence="3" type="ORF">TL16_g00394</name>
</gene>
<accession>A0A9W6ZED1</accession>
<feature type="compositionally biased region" description="Low complexity" evidence="1">
    <location>
        <begin position="274"/>
        <end position="289"/>
    </location>
</feature>
<dbReference type="Proteomes" id="UP001162640">
    <property type="component" value="Unassembled WGS sequence"/>
</dbReference>
<feature type="region of interest" description="Disordered" evidence="1">
    <location>
        <begin position="260"/>
        <end position="300"/>
    </location>
</feature>
<feature type="region of interest" description="Disordered" evidence="1">
    <location>
        <begin position="204"/>
        <end position="223"/>
    </location>
</feature>
<protein>
    <recommendedName>
        <fullName evidence="2">Cilia- and flagella-associated protein 69 ARM repeats domain-containing protein</fullName>
    </recommendedName>
</protein>